<dbReference type="AlphaFoldDB" id="A0A382YF94"/>
<feature type="non-terminal residue" evidence="1">
    <location>
        <position position="1"/>
    </location>
</feature>
<organism evidence="1">
    <name type="scientific">marine metagenome</name>
    <dbReference type="NCBI Taxonomy" id="408172"/>
    <lineage>
        <taxon>unclassified sequences</taxon>
        <taxon>metagenomes</taxon>
        <taxon>ecological metagenomes</taxon>
    </lineage>
</organism>
<sequence>HKFLNDPDKTISVSDEGKVEWRGDCVAQLVKGVTPLKPRIVMKYSELLEQPAYQQVENRLNNWLETYIGSVLKPLLKIQEASLEGAARGIAFQLIEGLGVLSKRTVKKQIRLLTENDYSTFRHNGIKMGRNEIFIPALLKPKRAAFTALLWAVFRELDKIPSPPEPGRVSIPISSGLPSTFYHVAGFRRIGPVLMRVDILERLSGQIRRRGSEGAFAVDAELLNLAGCTRAEMDGILNVLGYLGKFKDGQTLYKKSPNKLHRKK</sequence>
<dbReference type="EMBL" id="UINC01175360">
    <property type="protein sequence ID" value="SVD81953.1"/>
    <property type="molecule type" value="Genomic_DNA"/>
</dbReference>
<feature type="non-terminal residue" evidence="1">
    <location>
        <position position="264"/>
    </location>
</feature>
<evidence type="ECO:0000313" key="1">
    <source>
        <dbReference type="EMBL" id="SVD81953.1"/>
    </source>
</evidence>
<protein>
    <submittedName>
        <fullName evidence="1">Uncharacterized protein</fullName>
    </submittedName>
</protein>
<name>A0A382YF94_9ZZZZ</name>
<reference evidence="1" key="1">
    <citation type="submission" date="2018-05" db="EMBL/GenBank/DDBJ databases">
        <authorList>
            <person name="Lanie J.A."/>
            <person name="Ng W.-L."/>
            <person name="Kazmierczak K.M."/>
            <person name="Andrzejewski T.M."/>
            <person name="Davidsen T.M."/>
            <person name="Wayne K.J."/>
            <person name="Tettelin H."/>
            <person name="Glass J.I."/>
            <person name="Rusch D."/>
            <person name="Podicherti R."/>
            <person name="Tsui H.-C.T."/>
            <person name="Winkler M.E."/>
        </authorList>
    </citation>
    <scope>NUCLEOTIDE SEQUENCE</scope>
</reference>
<gene>
    <name evidence="1" type="ORF">METZ01_LOCUS434807</name>
</gene>
<proteinExistence type="predicted"/>
<accession>A0A382YF94</accession>